<accession>A0A4Z1P1T4</accession>
<evidence type="ECO:0000313" key="1">
    <source>
        <dbReference type="EMBL" id="TID22673.1"/>
    </source>
</evidence>
<dbReference type="Proteomes" id="UP000298493">
    <property type="component" value="Unassembled WGS sequence"/>
</dbReference>
<dbReference type="AlphaFoldDB" id="A0A4Z1P1T4"/>
<gene>
    <name evidence="1" type="ORF">E6O75_ATG01847</name>
</gene>
<evidence type="ECO:0000313" key="2">
    <source>
        <dbReference type="Proteomes" id="UP000298493"/>
    </source>
</evidence>
<protein>
    <submittedName>
        <fullName evidence="1">Uncharacterized protein</fullName>
    </submittedName>
</protein>
<reference evidence="1 2" key="1">
    <citation type="submission" date="2019-04" db="EMBL/GenBank/DDBJ databases">
        <title>High contiguity whole genome sequence and gene annotation resource for two Venturia nashicola isolates.</title>
        <authorList>
            <person name="Prokchorchik M."/>
            <person name="Won K."/>
            <person name="Lee Y."/>
            <person name="Choi E.D."/>
            <person name="Segonzac C."/>
            <person name="Sohn K.H."/>
        </authorList>
    </citation>
    <scope>NUCLEOTIDE SEQUENCE [LARGE SCALE GENOMIC DNA]</scope>
    <source>
        <strain evidence="1 2">PRI2</strain>
    </source>
</reference>
<proteinExistence type="predicted"/>
<comment type="caution">
    <text evidence="1">The sequence shown here is derived from an EMBL/GenBank/DDBJ whole genome shotgun (WGS) entry which is preliminary data.</text>
</comment>
<organism evidence="1 2">
    <name type="scientific">Venturia nashicola</name>
    <dbReference type="NCBI Taxonomy" id="86259"/>
    <lineage>
        <taxon>Eukaryota</taxon>
        <taxon>Fungi</taxon>
        <taxon>Dikarya</taxon>
        <taxon>Ascomycota</taxon>
        <taxon>Pezizomycotina</taxon>
        <taxon>Dothideomycetes</taxon>
        <taxon>Pleosporomycetidae</taxon>
        <taxon>Venturiales</taxon>
        <taxon>Venturiaceae</taxon>
        <taxon>Venturia</taxon>
    </lineage>
</organism>
<name>A0A4Z1P1T4_9PEZI</name>
<dbReference type="EMBL" id="SNSC02000007">
    <property type="protein sequence ID" value="TID22673.1"/>
    <property type="molecule type" value="Genomic_DNA"/>
</dbReference>
<keyword evidence="2" id="KW-1185">Reference proteome</keyword>
<sequence length="424" mass="48354">MTMNLSVYNESDPLWRAFPDVYTPKLQLFKRQGPCGMEYIENVDVVTTWKGIASSQIAKELLFWENALQNAICSTVEAWLVGKMKSKGIVLDFDGKSTLPLWEINSVLSYMSQWSEKTVPCKIECLVNEMFLEYECSDLVLPWLIHLEAEDVRIALENYIYTHTCFRHTTSARCMLVSFASQAVNEHLQVFATIKSRPHFLRMDHSLSPAGIAFDQAVWESSAVLYTTTLDVTPDFYPNVYHCSVRTHFPGGVIFERLFRFIAYLSSAQETQEYIPDWLVEARRTAEELKEDLYRVEGLPIKLREVSINSSRVQDSANEPENPPITFEDDLFVGKSINSVNTNVFDEISGQKSGLSTTSDAHKSILDEYLGRNDEHDDEDMSFVDLNSPDIILSQMEELQERLKGLEFQLKASLEPATSGSRKT</sequence>